<evidence type="ECO:0000313" key="3">
    <source>
        <dbReference type="Proteomes" id="UP000887568"/>
    </source>
</evidence>
<reference evidence="2" key="1">
    <citation type="submission" date="2022-11" db="UniProtKB">
        <authorList>
            <consortium name="EnsemblMetazoa"/>
        </authorList>
    </citation>
    <scope>IDENTIFICATION</scope>
</reference>
<dbReference type="GeneID" id="119743494"/>
<dbReference type="OrthoDB" id="431378at2759"/>
<dbReference type="GO" id="GO:0046872">
    <property type="term" value="F:metal ion binding"/>
    <property type="evidence" value="ECO:0007669"/>
    <property type="project" value="InterPro"/>
</dbReference>
<dbReference type="InterPro" id="IPR004177">
    <property type="entry name" value="DDHD_dom"/>
</dbReference>
<organism evidence="2 3">
    <name type="scientific">Patiria miniata</name>
    <name type="common">Bat star</name>
    <name type="synonym">Asterina miniata</name>
    <dbReference type="NCBI Taxonomy" id="46514"/>
    <lineage>
        <taxon>Eukaryota</taxon>
        <taxon>Metazoa</taxon>
        <taxon>Echinodermata</taxon>
        <taxon>Eleutherozoa</taxon>
        <taxon>Asterozoa</taxon>
        <taxon>Asteroidea</taxon>
        <taxon>Valvatacea</taxon>
        <taxon>Valvatida</taxon>
        <taxon>Asterinidae</taxon>
        <taxon>Patiria</taxon>
    </lineage>
</organism>
<dbReference type="RefSeq" id="XP_038075840.1">
    <property type="nucleotide sequence ID" value="XM_038219912.1"/>
</dbReference>
<keyword evidence="3" id="KW-1185">Reference proteome</keyword>
<feature type="domain" description="DDHD" evidence="1">
    <location>
        <begin position="1"/>
        <end position="112"/>
    </location>
</feature>
<dbReference type="EnsemblMetazoa" id="XM_038219912.1">
    <property type="protein sequence ID" value="XP_038075840.1"/>
    <property type="gene ID" value="LOC119743494"/>
</dbReference>
<dbReference type="Pfam" id="PF02862">
    <property type="entry name" value="DDHD"/>
    <property type="match status" value="1"/>
</dbReference>
<evidence type="ECO:0000259" key="1">
    <source>
        <dbReference type="PROSITE" id="PS51043"/>
    </source>
</evidence>
<name>A0A914BIW0_PATMI</name>
<evidence type="ECO:0000313" key="2">
    <source>
        <dbReference type="EnsemblMetazoa" id="XP_038075840.1"/>
    </source>
</evidence>
<dbReference type="Proteomes" id="UP000887568">
    <property type="component" value="Unplaced"/>
</dbReference>
<proteinExistence type="predicted"/>
<sequence>MNNSSSLHSILFFPPTEGVGGFLARFSRSEERDPDIDVLEDLQRAMEQIDEDAVTVQAGIPTELESVELEQRVDFELRQSNLSSTYISALTSHSSYWTSADLSLFMLTQLFPEYLATATARL</sequence>
<protein>
    <recommendedName>
        <fullName evidence="1">DDHD domain-containing protein</fullName>
    </recommendedName>
</protein>
<dbReference type="AlphaFoldDB" id="A0A914BIW0"/>
<accession>A0A914BIW0</accession>
<dbReference type="PROSITE" id="PS51043">
    <property type="entry name" value="DDHD"/>
    <property type="match status" value="1"/>
</dbReference>